<reference evidence="1" key="1">
    <citation type="journal article" date="2014" name="Front. Microbiol.">
        <title>High frequency of phylogenetically diverse reductive dehalogenase-homologous genes in deep subseafloor sedimentary metagenomes.</title>
        <authorList>
            <person name="Kawai M."/>
            <person name="Futagami T."/>
            <person name="Toyoda A."/>
            <person name="Takaki Y."/>
            <person name="Nishi S."/>
            <person name="Hori S."/>
            <person name="Arai W."/>
            <person name="Tsubouchi T."/>
            <person name="Morono Y."/>
            <person name="Uchiyama I."/>
            <person name="Ito T."/>
            <person name="Fujiyama A."/>
            <person name="Inagaki F."/>
            <person name="Takami H."/>
        </authorList>
    </citation>
    <scope>NUCLEOTIDE SEQUENCE</scope>
    <source>
        <strain evidence="1">Expedition CK06-06</strain>
    </source>
</reference>
<gene>
    <name evidence="1" type="ORF">S06H3_49476</name>
</gene>
<accession>X1NZ76</accession>
<protein>
    <recommendedName>
        <fullName evidence="2">Glycosyltransferase subfamily 4-like N-terminal domain-containing protein</fullName>
    </recommendedName>
</protein>
<dbReference type="AlphaFoldDB" id="X1NZ76"/>
<proteinExistence type="predicted"/>
<comment type="caution">
    <text evidence="1">The sequence shown here is derived from an EMBL/GenBank/DDBJ whole genome shotgun (WGS) entry which is preliminary data.</text>
</comment>
<dbReference type="EMBL" id="BARV01031245">
    <property type="protein sequence ID" value="GAI35481.1"/>
    <property type="molecule type" value="Genomic_DNA"/>
</dbReference>
<evidence type="ECO:0008006" key="2">
    <source>
        <dbReference type="Google" id="ProtNLM"/>
    </source>
</evidence>
<sequence length="175" mass="20924">MDNITCFIDELYFYNKQKNLYVSKYSAGNFLKLLKKELSVNIVFMFPVAKEKTLNTYSTFVNPNEYIVEPLPYWDSIISYYRYLLKPKNYSYLKTKIKEIVDKYDIFWIRIASPFGLWLGKEAEKNGKFVIYNVVGDIRLAYLSEKYKGIKKRLAKFMGSYFHWKSLKLGKNERK</sequence>
<organism evidence="1">
    <name type="scientific">marine sediment metagenome</name>
    <dbReference type="NCBI Taxonomy" id="412755"/>
    <lineage>
        <taxon>unclassified sequences</taxon>
        <taxon>metagenomes</taxon>
        <taxon>ecological metagenomes</taxon>
    </lineage>
</organism>
<name>X1NZ76_9ZZZZ</name>
<evidence type="ECO:0000313" key="1">
    <source>
        <dbReference type="EMBL" id="GAI35481.1"/>
    </source>
</evidence>